<feature type="domain" description="HMG box" evidence="3">
    <location>
        <begin position="69"/>
        <end position="138"/>
    </location>
</feature>
<name>A0A250X3V0_9CHLO</name>
<dbReference type="PROSITE" id="PS50118">
    <property type="entry name" value="HMG_BOX_2"/>
    <property type="match status" value="2"/>
</dbReference>
<reference evidence="4 5" key="1">
    <citation type="submission" date="2017-08" db="EMBL/GenBank/DDBJ databases">
        <title>Acidophilic green algal genome provides insights into adaptation to an acidic environment.</title>
        <authorList>
            <person name="Hirooka S."/>
            <person name="Hirose Y."/>
            <person name="Kanesaki Y."/>
            <person name="Higuchi S."/>
            <person name="Fujiwara T."/>
            <person name="Onuma R."/>
            <person name="Era A."/>
            <person name="Ohbayashi R."/>
            <person name="Uzuka A."/>
            <person name="Nozaki H."/>
            <person name="Yoshikawa H."/>
            <person name="Miyagishima S.Y."/>
        </authorList>
    </citation>
    <scope>NUCLEOTIDE SEQUENCE [LARGE SCALE GENOMIC DNA]</scope>
    <source>
        <strain evidence="4 5">NIES-2499</strain>
    </source>
</reference>
<organism evidence="4 5">
    <name type="scientific">Chlamydomonas eustigma</name>
    <dbReference type="NCBI Taxonomy" id="1157962"/>
    <lineage>
        <taxon>Eukaryota</taxon>
        <taxon>Viridiplantae</taxon>
        <taxon>Chlorophyta</taxon>
        <taxon>core chlorophytes</taxon>
        <taxon>Chlorophyceae</taxon>
        <taxon>CS clade</taxon>
        <taxon>Chlamydomonadales</taxon>
        <taxon>Chlamydomonadaceae</taxon>
        <taxon>Chlamydomonas</taxon>
    </lineage>
</organism>
<feature type="domain" description="HMG box" evidence="3">
    <location>
        <begin position="144"/>
        <end position="211"/>
    </location>
</feature>
<dbReference type="SMART" id="SM00398">
    <property type="entry name" value="HMG"/>
    <property type="match status" value="2"/>
</dbReference>
<dbReference type="OrthoDB" id="1919336at2759"/>
<dbReference type="STRING" id="1157962.A0A250X3V0"/>
<dbReference type="InterPro" id="IPR050342">
    <property type="entry name" value="HMGB"/>
</dbReference>
<accession>A0A250X3V0</accession>
<dbReference type="AlphaFoldDB" id="A0A250X3V0"/>
<feature type="DNA-binding region" description="HMG box" evidence="2">
    <location>
        <begin position="69"/>
        <end position="138"/>
    </location>
</feature>
<keyword evidence="1 2" id="KW-0238">DNA-binding</keyword>
<evidence type="ECO:0000313" key="4">
    <source>
        <dbReference type="EMBL" id="GAX77758.1"/>
    </source>
</evidence>
<dbReference type="InterPro" id="IPR036910">
    <property type="entry name" value="HMG_box_dom_sf"/>
</dbReference>
<dbReference type="EMBL" id="BEGY01000027">
    <property type="protein sequence ID" value="GAX77758.1"/>
    <property type="molecule type" value="Genomic_DNA"/>
</dbReference>
<dbReference type="SUPFAM" id="SSF47095">
    <property type="entry name" value="HMG-box"/>
    <property type="match status" value="2"/>
</dbReference>
<keyword evidence="5" id="KW-1185">Reference proteome</keyword>
<dbReference type="GO" id="GO:0003677">
    <property type="term" value="F:DNA binding"/>
    <property type="evidence" value="ECO:0007669"/>
    <property type="project" value="UniProtKB-UniRule"/>
</dbReference>
<evidence type="ECO:0000256" key="2">
    <source>
        <dbReference type="PROSITE-ProRule" id="PRU00267"/>
    </source>
</evidence>
<comment type="caution">
    <text evidence="4">The sequence shown here is derived from an EMBL/GenBank/DDBJ whole genome shotgun (WGS) entry which is preliminary data.</text>
</comment>
<dbReference type="CDD" id="cd00084">
    <property type="entry name" value="HMG-box_SF"/>
    <property type="match status" value="2"/>
</dbReference>
<feature type="DNA-binding region" description="HMG box" evidence="2">
    <location>
        <begin position="144"/>
        <end position="211"/>
    </location>
</feature>
<dbReference type="Proteomes" id="UP000232323">
    <property type="component" value="Unassembled WGS sequence"/>
</dbReference>
<keyword evidence="2" id="KW-0539">Nucleus</keyword>
<dbReference type="PANTHER" id="PTHR48112">
    <property type="entry name" value="HIGH MOBILITY GROUP PROTEIN DSP1"/>
    <property type="match status" value="1"/>
</dbReference>
<evidence type="ECO:0000259" key="3">
    <source>
        <dbReference type="PROSITE" id="PS50118"/>
    </source>
</evidence>
<evidence type="ECO:0000256" key="1">
    <source>
        <dbReference type="ARBA" id="ARBA00023125"/>
    </source>
</evidence>
<protein>
    <recommendedName>
        <fullName evidence="3">HMG box domain-containing protein</fullName>
    </recommendedName>
</protein>
<dbReference type="Pfam" id="PF00505">
    <property type="entry name" value="HMG_box"/>
    <property type="match status" value="2"/>
</dbReference>
<dbReference type="Gene3D" id="1.10.30.10">
    <property type="entry name" value="High mobility group box domain"/>
    <property type="match status" value="2"/>
</dbReference>
<dbReference type="GO" id="GO:0005634">
    <property type="term" value="C:nucleus"/>
    <property type="evidence" value="ECO:0007669"/>
    <property type="project" value="UniProtKB-UniRule"/>
</dbReference>
<proteinExistence type="predicted"/>
<sequence length="211" mass="24079">MFGLDFLSRDRMFRLLFAASLEMNSLYCKRGSWQQLSQPKCHRLTVTAFLGEENGSQSKKTSGVDDCRIKRAPSAFNLYVRSAFTKLRQSSEVKMKPTDILPKVASMWQDLSPEAKAPFEIEANTLKEAVAAKRSIIKEELKKNARPPPPYALFVKKSFMEHKMSNPDMTATDVMKKIAESWKNVSSEEKASLLDNYKEQMTAWKEKNSPL</sequence>
<dbReference type="InterPro" id="IPR009071">
    <property type="entry name" value="HMG_box_dom"/>
</dbReference>
<evidence type="ECO:0000313" key="5">
    <source>
        <dbReference type="Proteomes" id="UP000232323"/>
    </source>
</evidence>
<gene>
    <name evidence="4" type="ORF">CEUSTIGMA_g5201.t1</name>
</gene>